<evidence type="ECO:0000256" key="3">
    <source>
        <dbReference type="ARBA" id="ARBA00006576"/>
    </source>
</evidence>
<sequence>MKKLEETQIQELIEKAISMMDHSYSPYSHFHVGAALLAKNGSVYGGCNIENAGYTPSNCAERTAFFKAVSEGVLEFDAICVVGGMNKVLKEYAAPCGVCRQVMMEFCDPDTFQIILATSKDQYEIFTLKELLPLGFGPNNLK</sequence>
<dbReference type="SUPFAM" id="SSF53927">
    <property type="entry name" value="Cytidine deaminase-like"/>
    <property type="match status" value="1"/>
</dbReference>
<evidence type="ECO:0000256" key="2">
    <source>
        <dbReference type="ARBA" id="ARBA00003949"/>
    </source>
</evidence>
<dbReference type="Pfam" id="PF00383">
    <property type="entry name" value="dCMP_cyt_deam_1"/>
    <property type="match status" value="1"/>
</dbReference>
<evidence type="ECO:0000256" key="7">
    <source>
        <dbReference type="ARBA" id="ARBA00022801"/>
    </source>
</evidence>
<dbReference type="CDD" id="cd01283">
    <property type="entry name" value="cytidine_deaminase"/>
    <property type="match status" value="1"/>
</dbReference>
<comment type="catalytic activity">
    <reaction evidence="10 12">
        <text>2'-deoxycytidine + H2O + H(+) = 2'-deoxyuridine + NH4(+)</text>
        <dbReference type="Rhea" id="RHEA:13433"/>
        <dbReference type="ChEBI" id="CHEBI:15377"/>
        <dbReference type="ChEBI" id="CHEBI:15378"/>
        <dbReference type="ChEBI" id="CHEBI:15698"/>
        <dbReference type="ChEBI" id="CHEBI:16450"/>
        <dbReference type="ChEBI" id="CHEBI:28938"/>
        <dbReference type="EC" id="3.5.4.5"/>
    </reaction>
</comment>
<comment type="function">
    <text evidence="2 12">This enzyme scavenges exogenous and endogenous cytidine and 2'-deoxycytidine for UMP synthesis.</text>
</comment>
<evidence type="ECO:0000313" key="15">
    <source>
        <dbReference type="Proteomes" id="UP001470288"/>
    </source>
</evidence>
<accession>A0ABV1I2Y5</accession>
<dbReference type="Proteomes" id="UP001470288">
    <property type="component" value="Unassembled WGS sequence"/>
</dbReference>
<organism evidence="14 15">
    <name type="scientific">Hominiventricola aquisgranensis</name>
    <dbReference type="NCBI Taxonomy" id="3133164"/>
    <lineage>
        <taxon>Bacteria</taxon>
        <taxon>Bacillati</taxon>
        <taxon>Bacillota</taxon>
        <taxon>Clostridia</taxon>
        <taxon>Lachnospirales</taxon>
        <taxon>Lachnospiraceae</taxon>
        <taxon>Hominiventricola</taxon>
    </lineage>
</organism>
<dbReference type="InterPro" id="IPR050202">
    <property type="entry name" value="Cyt/Deoxycyt_deaminase"/>
</dbReference>
<dbReference type="InterPro" id="IPR016193">
    <property type="entry name" value="Cytidine_deaminase-like"/>
</dbReference>
<dbReference type="Gene3D" id="3.40.140.10">
    <property type="entry name" value="Cytidine Deaminase, domain 2"/>
    <property type="match status" value="1"/>
</dbReference>
<feature type="domain" description="CMP/dCMP-type deaminase" evidence="13">
    <location>
        <begin position="7"/>
        <end position="139"/>
    </location>
</feature>
<reference evidence="14 15" key="1">
    <citation type="submission" date="2024-03" db="EMBL/GenBank/DDBJ databases">
        <title>Human intestinal bacterial collection.</title>
        <authorList>
            <person name="Pauvert C."/>
            <person name="Hitch T.C.A."/>
            <person name="Clavel T."/>
        </authorList>
    </citation>
    <scope>NUCLEOTIDE SEQUENCE [LARGE SCALE GENOMIC DNA]</scope>
    <source>
        <strain evidence="14 15">CLA-AA-H78B</strain>
    </source>
</reference>
<dbReference type="PANTHER" id="PTHR11644">
    <property type="entry name" value="CYTIDINE DEAMINASE"/>
    <property type="match status" value="1"/>
</dbReference>
<dbReference type="EMBL" id="JBBMFC010000022">
    <property type="protein sequence ID" value="MEQ2579552.1"/>
    <property type="molecule type" value="Genomic_DNA"/>
</dbReference>
<evidence type="ECO:0000313" key="14">
    <source>
        <dbReference type="EMBL" id="MEQ2579552.1"/>
    </source>
</evidence>
<evidence type="ECO:0000256" key="9">
    <source>
        <dbReference type="ARBA" id="ARBA00032005"/>
    </source>
</evidence>
<comment type="catalytic activity">
    <reaction evidence="11 12">
        <text>cytidine + H2O + H(+) = uridine + NH4(+)</text>
        <dbReference type="Rhea" id="RHEA:16069"/>
        <dbReference type="ChEBI" id="CHEBI:15377"/>
        <dbReference type="ChEBI" id="CHEBI:15378"/>
        <dbReference type="ChEBI" id="CHEBI:16704"/>
        <dbReference type="ChEBI" id="CHEBI:17562"/>
        <dbReference type="ChEBI" id="CHEBI:28938"/>
        <dbReference type="EC" id="3.5.4.5"/>
    </reaction>
</comment>
<evidence type="ECO:0000256" key="10">
    <source>
        <dbReference type="ARBA" id="ARBA00049252"/>
    </source>
</evidence>
<comment type="similarity">
    <text evidence="3 12">Belongs to the cytidine and deoxycytidylate deaminase family.</text>
</comment>
<comment type="caution">
    <text evidence="14">The sequence shown here is derived from an EMBL/GenBank/DDBJ whole genome shotgun (WGS) entry which is preliminary data.</text>
</comment>
<dbReference type="PANTHER" id="PTHR11644:SF2">
    <property type="entry name" value="CYTIDINE DEAMINASE"/>
    <property type="match status" value="1"/>
</dbReference>
<protein>
    <recommendedName>
        <fullName evidence="5 12">Cytidine deaminase</fullName>
        <ecNumber evidence="4 12">3.5.4.5</ecNumber>
    </recommendedName>
    <alternativeName>
        <fullName evidence="9 12">Cytidine aminohydrolase</fullName>
    </alternativeName>
</protein>
<keyword evidence="6 12" id="KW-0479">Metal-binding</keyword>
<evidence type="ECO:0000256" key="6">
    <source>
        <dbReference type="ARBA" id="ARBA00022723"/>
    </source>
</evidence>
<proteinExistence type="inferred from homology"/>
<dbReference type="PROSITE" id="PS51747">
    <property type="entry name" value="CYT_DCMP_DEAMINASES_2"/>
    <property type="match status" value="1"/>
</dbReference>
<keyword evidence="7 12" id="KW-0378">Hydrolase</keyword>
<comment type="cofactor">
    <cofactor evidence="1 12">
        <name>Zn(2+)</name>
        <dbReference type="ChEBI" id="CHEBI:29105"/>
    </cofactor>
</comment>
<dbReference type="InterPro" id="IPR006262">
    <property type="entry name" value="Cyt_deam_tetra"/>
</dbReference>
<evidence type="ECO:0000256" key="5">
    <source>
        <dbReference type="ARBA" id="ARBA00018266"/>
    </source>
</evidence>
<dbReference type="InterPro" id="IPR002125">
    <property type="entry name" value="CMP_dCMP_dom"/>
</dbReference>
<evidence type="ECO:0000259" key="13">
    <source>
        <dbReference type="PROSITE" id="PS51747"/>
    </source>
</evidence>
<keyword evidence="8 12" id="KW-0862">Zinc</keyword>
<dbReference type="NCBIfam" id="TIGR01354">
    <property type="entry name" value="cyt_deam_tetra"/>
    <property type="match status" value="1"/>
</dbReference>
<dbReference type="RefSeq" id="WP_349144811.1">
    <property type="nucleotide sequence ID" value="NZ_JBBMFC010000022.1"/>
</dbReference>
<dbReference type="NCBIfam" id="NF004064">
    <property type="entry name" value="PRK05578.1"/>
    <property type="match status" value="1"/>
</dbReference>
<gene>
    <name evidence="14" type="ORF">WMO62_12035</name>
</gene>
<evidence type="ECO:0000256" key="1">
    <source>
        <dbReference type="ARBA" id="ARBA00001947"/>
    </source>
</evidence>
<evidence type="ECO:0000256" key="4">
    <source>
        <dbReference type="ARBA" id="ARBA00012783"/>
    </source>
</evidence>
<evidence type="ECO:0000256" key="8">
    <source>
        <dbReference type="ARBA" id="ARBA00022833"/>
    </source>
</evidence>
<evidence type="ECO:0000256" key="11">
    <source>
        <dbReference type="ARBA" id="ARBA00049558"/>
    </source>
</evidence>
<dbReference type="EC" id="3.5.4.5" evidence="4 12"/>
<dbReference type="GO" id="GO:0004126">
    <property type="term" value="F:cytidine deaminase activity"/>
    <property type="evidence" value="ECO:0007669"/>
    <property type="project" value="UniProtKB-EC"/>
</dbReference>
<keyword evidence="15" id="KW-1185">Reference proteome</keyword>
<evidence type="ECO:0000256" key="12">
    <source>
        <dbReference type="RuleBase" id="RU364006"/>
    </source>
</evidence>
<name>A0ABV1I2Y5_9FIRM</name>